<keyword evidence="5 7" id="KW-1133">Transmembrane helix</keyword>
<evidence type="ECO:0000256" key="2">
    <source>
        <dbReference type="ARBA" id="ARBA00007430"/>
    </source>
</evidence>
<dbReference type="GO" id="GO:0005886">
    <property type="term" value="C:plasma membrane"/>
    <property type="evidence" value="ECO:0007669"/>
    <property type="project" value="UniProtKB-SubCell"/>
</dbReference>
<dbReference type="eggNOG" id="COG2244">
    <property type="taxonomic scope" value="Bacteria"/>
</dbReference>
<comment type="subcellular location">
    <subcellularLocation>
        <location evidence="1">Cell membrane</location>
        <topology evidence="1">Multi-pass membrane protein</topology>
    </subcellularLocation>
</comment>
<keyword evidence="4 7" id="KW-0812">Transmembrane</keyword>
<feature type="transmembrane region" description="Helical" evidence="7">
    <location>
        <begin position="317"/>
        <end position="336"/>
    </location>
</feature>
<comment type="caution">
    <text evidence="8">The sequence shown here is derived from an EMBL/GenBank/DDBJ whole genome shotgun (WGS) entry which is preliminary data.</text>
</comment>
<sequence>MLRQRTATGVLWSFSQQLSQRGIGILVTLLLAHFLVPADFGLMAMLAVFITIAGSLMESGFKQALIRKKDALQRDFNTAFYANILLGFLSYGLLFIIAPAVAVFYDEPRLTDLIRVVGISIPITAFQVVQIANLSRSLNFKTQLKATVPATIASGLIAISLAYLGFGVWALVAQTLMVSTLTTLILWAMQLWQPTLEFSRQSLSDMFGFGYKLFLSDLLNIVFKNLYIVVIAKLFLAPIAGFYFFAEKIKDLIISQLVLSIMTVTYPALSILQDEDIRLKAALRKVIQVTTFLLFPAMLFLAALAEPLFHVFLPDTWLPAAVYLQLMCITALLYPLHSINLNILKIKGRSDLFLYISIIKKLIILIILLISLPYGVIGILIGQIAASVLAYIPNSYYSVKLINYSIREQLADVFPGLFLSVFIAGVIYGAIELSVFATLLQLVIFSGIAVTGYLLGAHLLRLNALQLAMSLYRERFGRINT</sequence>
<dbReference type="RefSeq" id="WP_005002019.1">
    <property type="nucleotide sequence ID" value="NZ_CH672427.1"/>
</dbReference>
<proteinExistence type="inferred from homology"/>
<evidence type="ECO:0000256" key="6">
    <source>
        <dbReference type="ARBA" id="ARBA00023136"/>
    </source>
</evidence>
<evidence type="ECO:0000313" key="8">
    <source>
        <dbReference type="EMBL" id="EAR22740.1"/>
    </source>
</evidence>
<dbReference type="STRING" id="314278.NB231_09818"/>
<dbReference type="InterPro" id="IPR050833">
    <property type="entry name" value="Poly_Biosynth_Transport"/>
</dbReference>
<evidence type="ECO:0000256" key="7">
    <source>
        <dbReference type="SAM" id="Phobius"/>
    </source>
</evidence>
<organism evidence="8 9">
    <name type="scientific">Nitrococcus mobilis Nb-231</name>
    <dbReference type="NCBI Taxonomy" id="314278"/>
    <lineage>
        <taxon>Bacteria</taxon>
        <taxon>Pseudomonadati</taxon>
        <taxon>Pseudomonadota</taxon>
        <taxon>Gammaproteobacteria</taxon>
        <taxon>Chromatiales</taxon>
        <taxon>Ectothiorhodospiraceae</taxon>
        <taxon>Nitrococcus</taxon>
    </lineage>
</organism>
<keyword evidence="9" id="KW-1185">Reference proteome</keyword>
<gene>
    <name evidence="8" type="ORF">NB231_09818</name>
</gene>
<protein>
    <submittedName>
        <fullName evidence="8">Capsular polysaccharide repeat unit transporter</fullName>
    </submittedName>
</protein>
<feature type="transmembrane region" description="Helical" evidence="7">
    <location>
        <begin position="286"/>
        <end position="305"/>
    </location>
</feature>
<keyword evidence="3" id="KW-1003">Cell membrane</keyword>
<dbReference type="EMBL" id="AAOF01000002">
    <property type="protein sequence ID" value="EAR22740.1"/>
    <property type="molecule type" value="Genomic_DNA"/>
</dbReference>
<feature type="transmembrane region" description="Helical" evidence="7">
    <location>
        <begin position="437"/>
        <end position="460"/>
    </location>
</feature>
<evidence type="ECO:0000256" key="3">
    <source>
        <dbReference type="ARBA" id="ARBA00022475"/>
    </source>
</evidence>
<feature type="transmembrane region" description="Helical" evidence="7">
    <location>
        <begin position="21"/>
        <end position="36"/>
    </location>
</feature>
<feature type="transmembrane region" description="Helical" evidence="7">
    <location>
        <begin position="413"/>
        <end position="431"/>
    </location>
</feature>
<dbReference type="CDD" id="cd13127">
    <property type="entry name" value="MATE_tuaB_like"/>
    <property type="match status" value="1"/>
</dbReference>
<evidence type="ECO:0000256" key="5">
    <source>
        <dbReference type="ARBA" id="ARBA00022989"/>
    </source>
</evidence>
<keyword evidence="6 7" id="KW-0472">Membrane</keyword>
<feature type="transmembrane region" description="Helical" evidence="7">
    <location>
        <begin position="376"/>
        <end position="392"/>
    </location>
</feature>
<feature type="transmembrane region" description="Helical" evidence="7">
    <location>
        <begin position="146"/>
        <end position="166"/>
    </location>
</feature>
<evidence type="ECO:0000313" key="9">
    <source>
        <dbReference type="Proteomes" id="UP000003374"/>
    </source>
</evidence>
<dbReference type="PANTHER" id="PTHR30250">
    <property type="entry name" value="PST FAMILY PREDICTED COLANIC ACID TRANSPORTER"/>
    <property type="match status" value="1"/>
</dbReference>
<feature type="transmembrane region" description="Helical" evidence="7">
    <location>
        <begin position="80"/>
        <end position="101"/>
    </location>
</feature>
<feature type="transmembrane region" description="Helical" evidence="7">
    <location>
        <begin position="226"/>
        <end position="246"/>
    </location>
</feature>
<dbReference type="HOGENOM" id="CLU_026911_5_2_6"/>
<reference evidence="8 9" key="1">
    <citation type="submission" date="2006-02" db="EMBL/GenBank/DDBJ databases">
        <authorList>
            <person name="Waterbury J."/>
            <person name="Ferriera S."/>
            <person name="Johnson J."/>
            <person name="Kravitz S."/>
            <person name="Halpern A."/>
            <person name="Remington K."/>
            <person name="Beeson K."/>
            <person name="Tran B."/>
            <person name="Rogers Y.-H."/>
            <person name="Friedman R."/>
            <person name="Venter J.C."/>
        </authorList>
    </citation>
    <scope>NUCLEOTIDE SEQUENCE [LARGE SCALE GENOMIC DNA]</scope>
    <source>
        <strain evidence="8 9">Nb-231</strain>
    </source>
</reference>
<evidence type="ECO:0000256" key="4">
    <source>
        <dbReference type="ARBA" id="ARBA00022692"/>
    </source>
</evidence>
<dbReference type="Pfam" id="PF13440">
    <property type="entry name" value="Polysacc_synt_3"/>
    <property type="match status" value="1"/>
</dbReference>
<name>A4BNE1_9GAMM</name>
<feature type="transmembrane region" description="Helical" evidence="7">
    <location>
        <begin position="252"/>
        <end position="274"/>
    </location>
</feature>
<evidence type="ECO:0000256" key="1">
    <source>
        <dbReference type="ARBA" id="ARBA00004651"/>
    </source>
</evidence>
<dbReference type="Proteomes" id="UP000003374">
    <property type="component" value="Unassembled WGS sequence"/>
</dbReference>
<comment type="similarity">
    <text evidence="2">Belongs to the polysaccharide synthase family.</text>
</comment>
<dbReference type="PANTHER" id="PTHR30250:SF10">
    <property type="entry name" value="LIPOPOLYSACCHARIDE BIOSYNTHESIS PROTEIN WZXC"/>
    <property type="match status" value="1"/>
</dbReference>
<dbReference type="OrthoDB" id="8538786at2"/>
<feature type="transmembrane region" description="Helical" evidence="7">
    <location>
        <begin position="42"/>
        <end position="59"/>
    </location>
</feature>
<feature type="transmembrane region" description="Helical" evidence="7">
    <location>
        <begin position="352"/>
        <end position="370"/>
    </location>
</feature>
<accession>A4BNE1</accession>
<dbReference type="AlphaFoldDB" id="A4BNE1"/>